<dbReference type="SMART" id="SM00228">
    <property type="entry name" value="PDZ"/>
    <property type="match status" value="1"/>
</dbReference>
<organism evidence="3 4">
    <name type="scientific">Telmatocola sphagniphila</name>
    <dbReference type="NCBI Taxonomy" id="1123043"/>
    <lineage>
        <taxon>Bacteria</taxon>
        <taxon>Pseudomonadati</taxon>
        <taxon>Planctomycetota</taxon>
        <taxon>Planctomycetia</taxon>
        <taxon>Gemmatales</taxon>
        <taxon>Gemmataceae</taxon>
    </lineage>
</organism>
<dbReference type="PIRSF" id="PIRSF016493">
    <property type="entry name" value="Glycyl_aminpptds"/>
    <property type="match status" value="1"/>
</dbReference>
<dbReference type="AlphaFoldDB" id="A0A8E6ES23"/>
<keyword evidence="1" id="KW-0732">Signal</keyword>
<keyword evidence="4" id="KW-1185">Reference proteome</keyword>
<dbReference type="InterPro" id="IPR024191">
    <property type="entry name" value="Peptidase_M61"/>
</dbReference>
<evidence type="ECO:0000313" key="4">
    <source>
        <dbReference type="Proteomes" id="UP000676194"/>
    </source>
</evidence>
<dbReference type="EMBL" id="CP074694">
    <property type="protein sequence ID" value="QVL30034.1"/>
    <property type="molecule type" value="Genomic_DNA"/>
</dbReference>
<dbReference type="InterPro" id="IPR007963">
    <property type="entry name" value="Peptidase_M61_catalytic"/>
</dbReference>
<accession>A0A8E6ES23</accession>
<sequence length="630" mass="70328">MSHFPRRYGYALLAVLCCYVPLRAADTPMEIHVDLTQAPRKLFQAKLVIPVKPGPLTLHYPKWIQGEHQPSGPVNDLSGLKITAEGKSIPWTRDDVELHSFHCEVPKGVSTLNVSIEYLAPGDKGGYGSGPASTAKLAIFNWYLLTLYTKEKGQHVRDISVRGSVKLPEGWKAGTALPIESQKGSTIQFKTVSLEKLIDSPVLCGLHFKEIPIGPKEGPPHFLDLACDSAAGLEIDDKWIAAYSKLVAEAGSLFGASHYETYHFLVSLTDQFGHNAIEHHECSDNRLAERAYIDESQRKLETAWVLSHEYVHSWNGKFRRPEGLSTPDYQEPMKTKLLWMYEGMTEYYGFVLAARSGLWPQDIARDNWAELAEWARHQTGRDWRPLEDTATSGPFLYSSRGEWSRRRRSVDFYDEGALMWLDADTLIREKSGGKKSLDDFCKAFHGGGNGKPEVKPYTFEEIVSTLNGVVEYDWKDFLEKRVRLTAPQPPLDGITRGGWKVVNKSERNELRKATEEESKSVNLGSSIGLIVSEEGKIADVVADSPADKVGLGPHMKIYAVNGRKFTNERLVDAVAATLGGKEKVELLVENGEFVKSYSLGYTGGLLFPHLVREASKPDLIGEILKPTIKK</sequence>
<dbReference type="InterPro" id="IPR040756">
    <property type="entry name" value="Peptidase_M61_N"/>
</dbReference>
<dbReference type="InterPro" id="IPR027268">
    <property type="entry name" value="Peptidase_M4/M1_CTD_sf"/>
</dbReference>
<gene>
    <name evidence="3" type="ORF">KIH39_14290</name>
</gene>
<feature type="chain" id="PRO_5034839335" evidence="1">
    <location>
        <begin position="25"/>
        <end position="630"/>
    </location>
</feature>
<dbReference type="Pfam" id="PF05299">
    <property type="entry name" value="Peptidase_M61"/>
    <property type="match status" value="1"/>
</dbReference>
<dbReference type="Proteomes" id="UP000676194">
    <property type="component" value="Chromosome"/>
</dbReference>
<dbReference type="Pfam" id="PF00595">
    <property type="entry name" value="PDZ"/>
    <property type="match status" value="1"/>
</dbReference>
<dbReference type="InterPro" id="IPR001478">
    <property type="entry name" value="PDZ"/>
</dbReference>
<dbReference type="Gene3D" id="2.30.42.10">
    <property type="match status" value="1"/>
</dbReference>
<dbReference type="SUPFAM" id="SSF50156">
    <property type="entry name" value="PDZ domain-like"/>
    <property type="match status" value="1"/>
</dbReference>
<dbReference type="RefSeq" id="WP_213493918.1">
    <property type="nucleotide sequence ID" value="NZ_CP074694.1"/>
</dbReference>
<evidence type="ECO:0000313" key="3">
    <source>
        <dbReference type="EMBL" id="QVL30034.1"/>
    </source>
</evidence>
<dbReference type="Gene3D" id="2.60.40.3650">
    <property type="match status" value="1"/>
</dbReference>
<dbReference type="Pfam" id="PF17899">
    <property type="entry name" value="Peptidase_M61_N"/>
    <property type="match status" value="1"/>
</dbReference>
<dbReference type="SUPFAM" id="SSF55486">
    <property type="entry name" value="Metalloproteases ('zincins'), catalytic domain"/>
    <property type="match status" value="1"/>
</dbReference>
<dbReference type="Gene3D" id="1.10.390.10">
    <property type="entry name" value="Neutral Protease Domain 2"/>
    <property type="match status" value="1"/>
</dbReference>
<protein>
    <submittedName>
        <fullName evidence="3">M61 family metallopeptidase</fullName>
    </submittedName>
</protein>
<name>A0A8E6ES23_9BACT</name>
<reference evidence="3" key="1">
    <citation type="submission" date="2021-05" db="EMBL/GenBank/DDBJ databases">
        <title>Complete genome sequence of the cellulolytic planctomycete Telmatocola sphagniphila SP2T and characterization of the first cellulase from planctomycetes.</title>
        <authorList>
            <person name="Rakitin A.L."/>
            <person name="Beletsky A.V."/>
            <person name="Naumoff D.G."/>
            <person name="Kulichevskaya I.S."/>
            <person name="Mardanov A.V."/>
            <person name="Ravin N.V."/>
            <person name="Dedysh S.N."/>
        </authorList>
    </citation>
    <scope>NUCLEOTIDE SEQUENCE</scope>
    <source>
        <strain evidence="3">SP2T</strain>
    </source>
</reference>
<feature type="signal peptide" evidence="1">
    <location>
        <begin position="1"/>
        <end position="24"/>
    </location>
</feature>
<dbReference type="KEGG" id="tsph:KIH39_14290"/>
<evidence type="ECO:0000256" key="1">
    <source>
        <dbReference type="SAM" id="SignalP"/>
    </source>
</evidence>
<evidence type="ECO:0000259" key="2">
    <source>
        <dbReference type="SMART" id="SM00228"/>
    </source>
</evidence>
<feature type="domain" description="PDZ" evidence="2">
    <location>
        <begin position="525"/>
        <end position="592"/>
    </location>
</feature>
<dbReference type="InterPro" id="IPR036034">
    <property type="entry name" value="PDZ_sf"/>
</dbReference>
<proteinExistence type="predicted"/>